<comment type="caution">
    <text evidence="2">The sequence shown here is derived from an EMBL/GenBank/DDBJ whole genome shotgun (WGS) entry which is preliminary data.</text>
</comment>
<evidence type="ECO:0000313" key="2">
    <source>
        <dbReference type="EMBL" id="GGZ15098.1"/>
    </source>
</evidence>
<dbReference type="Proteomes" id="UP000648075">
    <property type="component" value="Unassembled WGS sequence"/>
</dbReference>
<proteinExistence type="predicted"/>
<gene>
    <name evidence="2" type="ORF">GCM10011614_32510</name>
</gene>
<accession>A0A918PMQ7</accession>
<dbReference type="InterPro" id="IPR032710">
    <property type="entry name" value="NTF2-like_dom_sf"/>
</dbReference>
<dbReference type="Pfam" id="PF13577">
    <property type="entry name" value="SnoaL_4"/>
    <property type="match status" value="1"/>
</dbReference>
<feature type="domain" description="SnoaL-like" evidence="1">
    <location>
        <begin position="13"/>
        <end position="128"/>
    </location>
</feature>
<evidence type="ECO:0000313" key="3">
    <source>
        <dbReference type="Proteomes" id="UP000648075"/>
    </source>
</evidence>
<reference evidence="2" key="2">
    <citation type="submission" date="2020-09" db="EMBL/GenBank/DDBJ databases">
        <authorList>
            <person name="Sun Q."/>
            <person name="Kim S."/>
        </authorList>
    </citation>
    <scope>NUCLEOTIDE SEQUENCE</scope>
    <source>
        <strain evidence="2">KCTC 32255</strain>
    </source>
</reference>
<protein>
    <recommendedName>
        <fullName evidence="1">SnoaL-like domain-containing protein</fullName>
    </recommendedName>
</protein>
<evidence type="ECO:0000259" key="1">
    <source>
        <dbReference type="Pfam" id="PF13577"/>
    </source>
</evidence>
<name>A0A918PMQ7_9SPHN</name>
<dbReference type="InterPro" id="IPR037401">
    <property type="entry name" value="SnoaL-like"/>
</dbReference>
<organism evidence="2 3">
    <name type="scientific">Novosphingobium colocasiae</name>
    <dbReference type="NCBI Taxonomy" id="1256513"/>
    <lineage>
        <taxon>Bacteria</taxon>
        <taxon>Pseudomonadati</taxon>
        <taxon>Pseudomonadota</taxon>
        <taxon>Alphaproteobacteria</taxon>
        <taxon>Sphingomonadales</taxon>
        <taxon>Sphingomonadaceae</taxon>
        <taxon>Novosphingobium</taxon>
    </lineage>
</organism>
<dbReference type="SUPFAM" id="SSF54427">
    <property type="entry name" value="NTF2-like"/>
    <property type="match status" value="1"/>
</dbReference>
<dbReference type="AlphaFoldDB" id="A0A918PMQ7"/>
<dbReference type="EMBL" id="BMZA01000020">
    <property type="protein sequence ID" value="GGZ15098.1"/>
    <property type="molecule type" value="Genomic_DNA"/>
</dbReference>
<keyword evidence="3" id="KW-1185">Reference proteome</keyword>
<sequence length="142" mass="15859">MPHPLSYPVACMLVARANLALEQSDTSTWLSYFTADAVLSMVDSKGEERVYRGKRSMATYADHRRERIGGFAHLWMNSPIVEGDATQLSVRSLIVATVIGTHPVNFATGLCEDKLVREDGAWLIAERRLRLDQTGPGREQVR</sequence>
<dbReference type="Gene3D" id="3.10.450.50">
    <property type="match status" value="1"/>
</dbReference>
<reference evidence="2" key="1">
    <citation type="journal article" date="2014" name="Int. J. Syst. Evol. Microbiol.">
        <title>Complete genome sequence of Corynebacterium casei LMG S-19264T (=DSM 44701T), isolated from a smear-ripened cheese.</title>
        <authorList>
            <consortium name="US DOE Joint Genome Institute (JGI-PGF)"/>
            <person name="Walter F."/>
            <person name="Albersmeier A."/>
            <person name="Kalinowski J."/>
            <person name="Ruckert C."/>
        </authorList>
    </citation>
    <scope>NUCLEOTIDE SEQUENCE</scope>
    <source>
        <strain evidence="2">KCTC 32255</strain>
    </source>
</reference>